<dbReference type="EC" id="2.7.1.45" evidence="7"/>
<dbReference type="GO" id="GO:0006000">
    <property type="term" value="P:fructose metabolic process"/>
    <property type="evidence" value="ECO:0007669"/>
    <property type="project" value="UniProtKB-ARBA"/>
</dbReference>
<feature type="domain" description="Carbohydrate kinase PfkB" evidence="6">
    <location>
        <begin position="3"/>
        <end position="307"/>
    </location>
</feature>
<proteinExistence type="inferred from homology"/>
<dbReference type="Gene3D" id="3.40.1190.20">
    <property type="match status" value="1"/>
</dbReference>
<keyword evidence="5" id="KW-0067">ATP-binding</keyword>
<dbReference type="EMBL" id="VSSQ01004729">
    <property type="protein sequence ID" value="MPM26415.1"/>
    <property type="molecule type" value="Genomic_DNA"/>
</dbReference>
<evidence type="ECO:0000256" key="5">
    <source>
        <dbReference type="ARBA" id="ARBA00022840"/>
    </source>
</evidence>
<dbReference type="GO" id="GO:0005524">
    <property type="term" value="F:ATP binding"/>
    <property type="evidence" value="ECO:0007669"/>
    <property type="project" value="UniProtKB-KW"/>
</dbReference>
<evidence type="ECO:0000313" key="7">
    <source>
        <dbReference type="EMBL" id="MPM26415.1"/>
    </source>
</evidence>
<dbReference type="AlphaFoldDB" id="A0A644YCY9"/>
<organism evidence="7">
    <name type="scientific">bioreactor metagenome</name>
    <dbReference type="NCBI Taxonomy" id="1076179"/>
    <lineage>
        <taxon>unclassified sequences</taxon>
        <taxon>metagenomes</taxon>
        <taxon>ecological metagenomes</taxon>
    </lineage>
</organism>
<name>A0A644YCY9_9ZZZZ</name>
<reference evidence="7" key="1">
    <citation type="submission" date="2019-08" db="EMBL/GenBank/DDBJ databases">
        <authorList>
            <person name="Kucharzyk K."/>
            <person name="Murdoch R.W."/>
            <person name="Higgins S."/>
            <person name="Loffler F."/>
        </authorList>
    </citation>
    <scope>NUCLEOTIDE SEQUENCE</scope>
</reference>
<dbReference type="PANTHER" id="PTHR43085:SF1">
    <property type="entry name" value="PSEUDOURIDINE KINASE-RELATED"/>
    <property type="match status" value="1"/>
</dbReference>
<dbReference type="InterPro" id="IPR002139">
    <property type="entry name" value="Ribo/fructo_kinase"/>
</dbReference>
<keyword evidence="4 7" id="KW-0418">Kinase</keyword>
<protein>
    <submittedName>
        <fullName evidence="7">2-dehydro-3-deoxygluconokinase</fullName>
        <ecNumber evidence="7">2.7.1.45</ecNumber>
    </submittedName>
</protein>
<dbReference type="SUPFAM" id="SSF53613">
    <property type="entry name" value="Ribokinase-like"/>
    <property type="match status" value="1"/>
</dbReference>
<evidence type="ECO:0000256" key="3">
    <source>
        <dbReference type="ARBA" id="ARBA00022741"/>
    </source>
</evidence>
<dbReference type="InterPro" id="IPR011611">
    <property type="entry name" value="PfkB_dom"/>
</dbReference>
<evidence type="ECO:0000256" key="1">
    <source>
        <dbReference type="ARBA" id="ARBA00010688"/>
    </source>
</evidence>
<gene>
    <name evidence="7" type="primary">kdgK_18</name>
    <name evidence="7" type="ORF">SDC9_72916</name>
</gene>
<dbReference type="PANTHER" id="PTHR43085">
    <property type="entry name" value="HEXOKINASE FAMILY MEMBER"/>
    <property type="match status" value="1"/>
</dbReference>
<comment type="caution">
    <text evidence="7">The sequence shown here is derived from an EMBL/GenBank/DDBJ whole genome shotgun (WGS) entry which is preliminary data.</text>
</comment>
<dbReference type="InterPro" id="IPR029056">
    <property type="entry name" value="Ribokinase-like"/>
</dbReference>
<comment type="similarity">
    <text evidence="1">Belongs to the carbohydrate kinase PfkB family.</text>
</comment>
<accession>A0A644YCY9</accession>
<dbReference type="InterPro" id="IPR050306">
    <property type="entry name" value="PfkB_Carbo_kinase"/>
</dbReference>
<keyword evidence="2 7" id="KW-0808">Transferase</keyword>
<evidence type="ECO:0000256" key="2">
    <source>
        <dbReference type="ARBA" id="ARBA00022679"/>
    </source>
</evidence>
<dbReference type="GO" id="GO:0008865">
    <property type="term" value="F:fructokinase activity"/>
    <property type="evidence" value="ECO:0007669"/>
    <property type="project" value="UniProtKB-ARBA"/>
</dbReference>
<dbReference type="CDD" id="cd01167">
    <property type="entry name" value="bac_FRK"/>
    <property type="match status" value="1"/>
</dbReference>
<evidence type="ECO:0000259" key="6">
    <source>
        <dbReference type="Pfam" id="PF00294"/>
    </source>
</evidence>
<dbReference type="PROSITE" id="PS00584">
    <property type="entry name" value="PFKB_KINASES_2"/>
    <property type="match status" value="1"/>
</dbReference>
<dbReference type="Pfam" id="PF00294">
    <property type="entry name" value="PfkB"/>
    <property type="match status" value="1"/>
</dbReference>
<dbReference type="InterPro" id="IPR002173">
    <property type="entry name" value="Carboh/pur_kinase_PfkB_CS"/>
</dbReference>
<keyword evidence="3" id="KW-0547">Nucleotide-binding</keyword>
<dbReference type="GO" id="GO:0008673">
    <property type="term" value="F:2-dehydro-3-deoxygluconokinase activity"/>
    <property type="evidence" value="ECO:0007669"/>
    <property type="project" value="UniProtKB-EC"/>
</dbReference>
<dbReference type="PRINTS" id="PR00990">
    <property type="entry name" value="RIBOKINASE"/>
</dbReference>
<evidence type="ECO:0000256" key="4">
    <source>
        <dbReference type="ARBA" id="ARBA00022777"/>
    </source>
</evidence>
<sequence length="317" mass="34249">MYDIVSLGELLIDFTESGISTAGQRLFEQNPGGAVTNLLCAASQCGAKTGFIGKVGNDMHGAFLKQAMVDAGVDMHALIEADDVFTTLAFVALKPSGEREFSFARKPGADTQLRSDELDRDMLTHTRVFHTGSLSLTQEPARSATYEAIDIAKAAGAVISYDPNYRASLWSSREEAIRFMRSLIVTADIMKVSDEELPLLTGETDPEKAADVLMDQGVKIVAITLGSEGAYIRIRNENRIVPGFRANAVDTTGAGDSFFGGFLYRFLTSGKSLKQVTIDDAADYARFGNATASLCVERRGGIPAMPKLAEVLERLKQ</sequence>